<keyword evidence="2" id="KW-0378">Hydrolase</keyword>
<dbReference type="KEGG" id="fte:Fluta_0709"/>
<dbReference type="GO" id="GO:0004386">
    <property type="term" value="F:helicase activity"/>
    <property type="evidence" value="ECO:0007669"/>
    <property type="project" value="UniProtKB-KW"/>
</dbReference>
<dbReference type="Pfam" id="PF00270">
    <property type="entry name" value="DEAD"/>
    <property type="match status" value="1"/>
</dbReference>
<keyword evidence="3" id="KW-1185">Reference proteome</keyword>
<evidence type="ECO:0000313" key="2">
    <source>
        <dbReference type="EMBL" id="AEA42713.1"/>
    </source>
</evidence>
<dbReference type="AlphaFoldDB" id="F2II13"/>
<proteinExistence type="predicted"/>
<feature type="domain" description="DEAD/DEAH-box helicase" evidence="1">
    <location>
        <begin position="65"/>
        <end position="178"/>
    </location>
</feature>
<gene>
    <name evidence="2" type="ordered locus">Fluta_0709</name>
</gene>
<keyword evidence="2" id="KW-0347">Helicase</keyword>
<dbReference type="SUPFAM" id="SSF52540">
    <property type="entry name" value="P-loop containing nucleoside triphosphate hydrolases"/>
    <property type="match status" value="1"/>
</dbReference>
<dbReference type="InterPro" id="IPR027417">
    <property type="entry name" value="P-loop_NTPase"/>
</dbReference>
<reference evidence="2 3" key="1">
    <citation type="journal article" date="2011" name="Stand. Genomic Sci.">
        <title>Complete genome sequence of the gliding freshwater bacterium Fluviicola taffensis type strain (RW262).</title>
        <authorList>
            <person name="Woyke T."/>
            <person name="Chertkov O."/>
            <person name="Lapidus A."/>
            <person name="Nolan M."/>
            <person name="Lucas S."/>
            <person name="Del Rio T.G."/>
            <person name="Tice H."/>
            <person name="Cheng J.F."/>
            <person name="Tapia R."/>
            <person name="Han C."/>
            <person name="Goodwin L."/>
            <person name="Pitluck S."/>
            <person name="Liolios K."/>
            <person name="Pagani I."/>
            <person name="Ivanova N."/>
            <person name="Huntemann M."/>
            <person name="Mavromatis K."/>
            <person name="Mikhailova N."/>
            <person name="Pati A."/>
            <person name="Chen A."/>
            <person name="Palaniappan K."/>
            <person name="Land M."/>
            <person name="Hauser L."/>
            <person name="Brambilla E.M."/>
            <person name="Rohde M."/>
            <person name="Mwirichia R."/>
            <person name="Sikorski J."/>
            <person name="Tindall B.J."/>
            <person name="Goker M."/>
            <person name="Bristow J."/>
            <person name="Eisen J.A."/>
            <person name="Markowitz V."/>
            <person name="Hugenholtz P."/>
            <person name="Klenk H.P."/>
            <person name="Kyrpides N.C."/>
        </authorList>
    </citation>
    <scope>NUCLEOTIDE SEQUENCE [LARGE SCALE GENOMIC DNA]</scope>
    <source>
        <strain evidence="3">DSM 16823 / RW262 / RW262</strain>
    </source>
</reference>
<dbReference type="GO" id="GO:0003676">
    <property type="term" value="F:nucleic acid binding"/>
    <property type="evidence" value="ECO:0007669"/>
    <property type="project" value="InterPro"/>
</dbReference>
<accession>F2II13</accession>
<dbReference type="eggNOG" id="COG0513">
    <property type="taxonomic scope" value="Bacteria"/>
</dbReference>
<dbReference type="Proteomes" id="UP000007463">
    <property type="component" value="Chromosome"/>
</dbReference>
<dbReference type="OrthoDB" id="1118340at2"/>
<dbReference type="GO" id="GO:0005524">
    <property type="term" value="F:ATP binding"/>
    <property type="evidence" value="ECO:0007669"/>
    <property type="project" value="InterPro"/>
</dbReference>
<evidence type="ECO:0000259" key="1">
    <source>
        <dbReference type="Pfam" id="PF00270"/>
    </source>
</evidence>
<dbReference type="HOGENOM" id="CLU_109318_0_0_10"/>
<keyword evidence="2" id="KW-0067">ATP-binding</keyword>
<evidence type="ECO:0000313" key="3">
    <source>
        <dbReference type="Proteomes" id="UP000007463"/>
    </source>
</evidence>
<dbReference type="InterPro" id="IPR011545">
    <property type="entry name" value="DEAD/DEAH_box_helicase_dom"/>
</dbReference>
<reference evidence="3" key="2">
    <citation type="submission" date="2011-02" db="EMBL/GenBank/DDBJ databases">
        <title>The complete genome of Fluviicola taffensis DSM 16823.</title>
        <authorList>
            <consortium name="US DOE Joint Genome Institute (JGI-PGF)"/>
            <person name="Lucas S."/>
            <person name="Copeland A."/>
            <person name="Lapidus A."/>
            <person name="Bruce D."/>
            <person name="Goodwin L."/>
            <person name="Pitluck S."/>
            <person name="Kyrpides N."/>
            <person name="Mavromatis K."/>
            <person name="Ivanova N."/>
            <person name="Mikhailova N."/>
            <person name="Pagani I."/>
            <person name="Chertkov O."/>
            <person name="Detter J.C."/>
            <person name="Han C."/>
            <person name="Tapia R."/>
            <person name="Land M."/>
            <person name="Hauser L."/>
            <person name="Markowitz V."/>
            <person name="Cheng J.-F."/>
            <person name="Hugenholtz P."/>
            <person name="Woyke T."/>
            <person name="Wu D."/>
            <person name="Tindall B."/>
            <person name="Pomrenke H.G."/>
            <person name="Brambilla E."/>
            <person name="Klenk H.-P."/>
            <person name="Eisen J.A."/>
        </authorList>
    </citation>
    <scope>NUCLEOTIDE SEQUENCE [LARGE SCALE GENOMIC DNA]</scope>
    <source>
        <strain evidence="3">DSM 16823 / RW262 / RW262</strain>
    </source>
</reference>
<organism evidence="2 3">
    <name type="scientific">Fluviicola taffensis (strain DSM 16823 / NCIMB 13979 / RW262)</name>
    <dbReference type="NCBI Taxonomy" id="755732"/>
    <lineage>
        <taxon>Bacteria</taxon>
        <taxon>Pseudomonadati</taxon>
        <taxon>Bacteroidota</taxon>
        <taxon>Flavobacteriia</taxon>
        <taxon>Flavobacteriales</taxon>
        <taxon>Crocinitomicaceae</taxon>
        <taxon>Fluviicola</taxon>
    </lineage>
</organism>
<dbReference type="EMBL" id="CP002542">
    <property type="protein sequence ID" value="AEA42713.1"/>
    <property type="molecule type" value="Genomic_DNA"/>
</dbReference>
<name>F2II13_FLUTR</name>
<dbReference type="Gene3D" id="3.40.50.300">
    <property type="entry name" value="P-loop containing nucleotide triphosphate hydrolases"/>
    <property type="match status" value="1"/>
</dbReference>
<keyword evidence="2" id="KW-0547">Nucleotide-binding</keyword>
<dbReference type="RefSeq" id="WP_013685485.1">
    <property type="nucleotide sequence ID" value="NC_015321.1"/>
</dbReference>
<sequence length="203" mass="23559">MKFEELNKRLENTLVESGLEAYTEKQEKLVKLSKQGKNQLFFTALDDELIQGLHYISFMRAPEMLEGSPRVLWFTPTWESAREKVKSFQNLMKRTDVTIEIADNKGKIIEQRNAIFEGAEILIGNPKRLLEIYTQNGIHVNQLSLVIIDDADILCKDPLILQMVKRIAESLPKCQKLIFANKEHHRLEAFCEEICTFYEISDL</sequence>
<dbReference type="STRING" id="755732.Fluta_0709"/>
<protein>
    <submittedName>
        <fullName evidence="2">DEAD/DEAH box helicase domain protein</fullName>
    </submittedName>
</protein>